<accession>A0A4C1UBF6</accession>
<name>A0A4C1UBF6_EUMVA</name>
<dbReference type="Proteomes" id="UP000299102">
    <property type="component" value="Unassembled WGS sequence"/>
</dbReference>
<sequence>MTAYSPATGDLVKRNPRPAMPLPHPAANPASVVMRTHITRARCVHGVTSQSPGTMFILLKFLRPLVIISCCRADDGNHSTPNGQESGEDTANIKTLECPPVDNEFRIRTACPLAPHQSRGYAWPILSAML</sequence>
<evidence type="ECO:0000313" key="3">
    <source>
        <dbReference type="Proteomes" id="UP000299102"/>
    </source>
</evidence>
<reference evidence="2 3" key="1">
    <citation type="journal article" date="2019" name="Commun. Biol.">
        <title>The bagworm genome reveals a unique fibroin gene that provides high tensile strength.</title>
        <authorList>
            <person name="Kono N."/>
            <person name="Nakamura H."/>
            <person name="Ohtoshi R."/>
            <person name="Tomita M."/>
            <person name="Numata K."/>
            <person name="Arakawa K."/>
        </authorList>
    </citation>
    <scope>NUCLEOTIDE SEQUENCE [LARGE SCALE GENOMIC DNA]</scope>
</reference>
<evidence type="ECO:0000313" key="2">
    <source>
        <dbReference type="EMBL" id="GBP23447.1"/>
    </source>
</evidence>
<dbReference type="EMBL" id="BGZK01000150">
    <property type="protein sequence ID" value="GBP23447.1"/>
    <property type="molecule type" value="Genomic_DNA"/>
</dbReference>
<feature type="region of interest" description="Disordered" evidence="1">
    <location>
        <begin position="1"/>
        <end position="26"/>
    </location>
</feature>
<organism evidence="2 3">
    <name type="scientific">Eumeta variegata</name>
    <name type="common">Bagworm moth</name>
    <name type="synonym">Eumeta japonica</name>
    <dbReference type="NCBI Taxonomy" id="151549"/>
    <lineage>
        <taxon>Eukaryota</taxon>
        <taxon>Metazoa</taxon>
        <taxon>Ecdysozoa</taxon>
        <taxon>Arthropoda</taxon>
        <taxon>Hexapoda</taxon>
        <taxon>Insecta</taxon>
        <taxon>Pterygota</taxon>
        <taxon>Neoptera</taxon>
        <taxon>Endopterygota</taxon>
        <taxon>Lepidoptera</taxon>
        <taxon>Glossata</taxon>
        <taxon>Ditrysia</taxon>
        <taxon>Tineoidea</taxon>
        <taxon>Psychidae</taxon>
        <taxon>Oiketicinae</taxon>
        <taxon>Eumeta</taxon>
    </lineage>
</organism>
<gene>
    <name evidence="2" type="ORF">EVAR_22307_1</name>
</gene>
<evidence type="ECO:0000256" key="1">
    <source>
        <dbReference type="SAM" id="MobiDB-lite"/>
    </source>
</evidence>
<dbReference type="AlphaFoldDB" id="A0A4C1UBF6"/>
<keyword evidence="3" id="KW-1185">Reference proteome</keyword>
<proteinExistence type="predicted"/>
<protein>
    <submittedName>
        <fullName evidence="2">Uncharacterized protein</fullName>
    </submittedName>
</protein>
<comment type="caution">
    <text evidence="2">The sequence shown here is derived from an EMBL/GenBank/DDBJ whole genome shotgun (WGS) entry which is preliminary data.</text>
</comment>